<organism evidence="1 2">
    <name type="scientific">Brassica carinata</name>
    <name type="common">Ethiopian mustard</name>
    <name type="synonym">Abyssinian cabbage</name>
    <dbReference type="NCBI Taxonomy" id="52824"/>
    <lineage>
        <taxon>Eukaryota</taxon>
        <taxon>Viridiplantae</taxon>
        <taxon>Streptophyta</taxon>
        <taxon>Embryophyta</taxon>
        <taxon>Tracheophyta</taxon>
        <taxon>Spermatophyta</taxon>
        <taxon>Magnoliopsida</taxon>
        <taxon>eudicotyledons</taxon>
        <taxon>Gunneridae</taxon>
        <taxon>Pentapetalae</taxon>
        <taxon>rosids</taxon>
        <taxon>malvids</taxon>
        <taxon>Brassicales</taxon>
        <taxon>Brassicaceae</taxon>
        <taxon>Brassiceae</taxon>
        <taxon>Brassica</taxon>
    </lineage>
</organism>
<evidence type="ECO:0000313" key="2">
    <source>
        <dbReference type="Proteomes" id="UP000886595"/>
    </source>
</evidence>
<dbReference type="Proteomes" id="UP000886595">
    <property type="component" value="Unassembled WGS sequence"/>
</dbReference>
<protein>
    <submittedName>
        <fullName evidence="1">Uncharacterized protein</fullName>
    </submittedName>
</protein>
<evidence type="ECO:0000313" key="1">
    <source>
        <dbReference type="EMBL" id="KAG2294354.1"/>
    </source>
</evidence>
<keyword evidence="2" id="KW-1185">Reference proteome</keyword>
<proteinExistence type="predicted"/>
<name>A0A8X7RYW2_BRACI</name>
<gene>
    <name evidence="1" type="ORF">Bca52824_041023</name>
</gene>
<sequence length="93" mass="10000">MHYLIMLTVTISSCPKIRSFRQTSPLKSPSENGPHHFVKNEFQCDVTSAVVATIAGDMEGHTKDIRLIKGGLLGVVAGVITTDQLFGVIDATS</sequence>
<dbReference type="AlphaFoldDB" id="A0A8X7RYW2"/>
<reference evidence="1 2" key="1">
    <citation type="submission" date="2020-02" db="EMBL/GenBank/DDBJ databases">
        <authorList>
            <person name="Ma Q."/>
            <person name="Huang Y."/>
            <person name="Song X."/>
            <person name="Pei D."/>
        </authorList>
    </citation>
    <scope>NUCLEOTIDE SEQUENCE [LARGE SCALE GENOMIC DNA]</scope>
    <source>
        <strain evidence="1">Sxm20200214</strain>
        <tissue evidence="1">Leaf</tissue>
    </source>
</reference>
<accession>A0A8X7RYW2</accession>
<dbReference type="EMBL" id="JAAMPC010000009">
    <property type="protein sequence ID" value="KAG2294354.1"/>
    <property type="molecule type" value="Genomic_DNA"/>
</dbReference>
<comment type="caution">
    <text evidence="1">The sequence shown here is derived from an EMBL/GenBank/DDBJ whole genome shotgun (WGS) entry which is preliminary data.</text>
</comment>